<dbReference type="EC" id="1.18.1.2" evidence="3"/>
<dbReference type="eggNOG" id="COG0492">
    <property type="taxonomic scope" value="Bacteria"/>
</dbReference>
<dbReference type="PRINTS" id="PR00368">
    <property type="entry name" value="FADPNR"/>
</dbReference>
<evidence type="ECO:0000313" key="4">
    <source>
        <dbReference type="Proteomes" id="UP000011910"/>
    </source>
</evidence>
<sequence length="327" mass="36364">MNHPLYDLVIIGAGPCGLACGIEAQKRGLSFLILEKGNVVEAIRRYPINMKFFSTAENIEIGQLPLLSQEIRPTRLEALKYYQRVALHYQLPVVRFTTVEGVHKQGDGTFRLTTNGQDYRARFVIIATGYYDLPRLLQIPGEGLPHVFHYYDEAFAYSGTRCLVVGGANSAIEVALDLYRNHAQVSLVHQFEGLDQGVKYWIKPDMENRIKKGEIKAYFSSRLTAIEAGSVSLRHLPSGREEVLAADFVFLMTGYRPDADFLSRAGVSLQGEAFIPLLNPQTYESTVPGLYLAGSIIGGEETAKVFIENGRLHSLPILEDIAARLKG</sequence>
<accession>M7N0V8</accession>
<protein>
    <submittedName>
        <fullName evidence="3">Ferredoxin--NADP reductase</fullName>
        <ecNumber evidence="3">1.18.1.2</ecNumber>
    </submittedName>
</protein>
<dbReference type="Pfam" id="PF13738">
    <property type="entry name" value="Pyr_redox_3"/>
    <property type="match status" value="1"/>
</dbReference>
<keyword evidence="1" id="KW-0285">Flavoprotein</keyword>
<dbReference type="InterPro" id="IPR023856">
    <property type="entry name" value="Bdr"/>
</dbReference>
<dbReference type="RefSeq" id="WP_009197303.1">
    <property type="nucleotide sequence ID" value="NZ_AODQ01000163.1"/>
</dbReference>
<evidence type="ECO:0000256" key="1">
    <source>
        <dbReference type="ARBA" id="ARBA00022630"/>
    </source>
</evidence>
<dbReference type="PRINTS" id="PR00469">
    <property type="entry name" value="PNDRDTASEII"/>
</dbReference>
<dbReference type="AlphaFoldDB" id="M7N0V8"/>
<comment type="caution">
    <text evidence="3">The sequence shown here is derived from an EMBL/GenBank/DDBJ whole genome shotgun (WGS) entry which is preliminary data.</text>
</comment>
<dbReference type="STRING" id="1279009.ADICEAN_03926"/>
<dbReference type="SUPFAM" id="SSF51905">
    <property type="entry name" value="FAD/NAD(P)-binding domain"/>
    <property type="match status" value="1"/>
</dbReference>
<gene>
    <name evidence="3" type="ORF">ADICEAN_03926</name>
</gene>
<organism evidence="3 4">
    <name type="scientific">Cesiribacter andamanensis AMV16</name>
    <dbReference type="NCBI Taxonomy" id="1279009"/>
    <lineage>
        <taxon>Bacteria</taxon>
        <taxon>Pseudomonadati</taxon>
        <taxon>Bacteroidota</taxon>
        <taxon>Cytophagia</taxon>
        <taxon>Cytophagales</taxon>
        <taxon>Cesiribacteraceae</taxon>
        <taxon>Cesiribacter</taxon>
    </lineage>
</organism>
<dbReference type="OrthoDB" id="9778740at2"/>
<dbReference type="PANTHER" id="PTHR48105">
    <property type="entry name" value="THIOREDOXIN REDUCTASE 1-RELATED-RELATED"/>
    <property type="match status" value="1"/>
</dbReference>
<dbReference type="InterPro" id="IPR036188">
    <property type="entry name" value="FAD/NAD-bd_sf"/>
</dbReference>
<keyword evidence="2 3" id="KW-0560">Oxidoreductase</keyword>
<dbReference type="Gene3D" id="3.50.50.60">
    <property type="entry name" value="FAD/NAD(P)-binding domain"/>
    <property type="match status" value="1"/>
</dbReference>
<keyword evidence="4" id="KW-1185">Reference proteome</keyword>
<evidence type="ECO:0000256" key="2">
    <source>
        <dbReference type="ARBA" id="ARBA00023002"/>
    </source>
</evidence>
<dbReference type="NCBIfam" id="TIGR04018">
    <property type="entry name" value="Bthiol_YpdA"/>
    <property type="match status" value="1"/>
</dbReference>
<dbReference type="Proteomes" id="UP000011910">
    <property type="component" value="Unassembled WGS sequence"/>
</dbReference>
<dbReference type="PATRIC" id="fig|1279009.4.peg.3972"/>
<dbReference type="InterPro" id="IPR050097">
    <property type="entry name" value="Ferredoxin-NADP_redctase_2"/>
</dbReference>
<proteinExistence type="predicted"/>
<evidence type="ECO:0000313" key="3">
    <source>
        <dbReference type="EMBL" id="EMR00947.1"/>
    </source>
</evidence>
<reference evidence="3 4" key="1">
    <citation type="journal article" date="2013" name="Genome Announc.">
        <title>Draft Genome Sequence of Cesiribacter andamanensis Strain AMV16T, Isolated from a Soil Sample from a Mud Volcano in the Andaman Islands, India.</title>
        <authorList>
            <person name="Shivaji S."/>
            <person name="Ara S."/>
            <person name="Begum Z."/>
            <person name="Srinivas T.N."/>
            <person name="Singh A."/>
            <person name="Kumar Pinnaka A."/>
        </authorList>
    </citation>
    <scope>NUCLEOTIDE SEQUENCE [LARGE SCALE GENOMIC DNA]</scope>
    <source>
        <strain evidence="3 4">AMV16</strain>
    </source>
</reference>
<name>M7N0V8_9BACT</name>
<dbReference type="GO" id="GO:0004324">
    <property type="term" value="F:ferredoxin-NADP+ reductase activity"/>
    <property type="evidence" value="ECO:0007669"/>
    <property type="project" value="UniProtKB-EC"/>
</dbReference>
<dbReference type="EMBL" id="AODQ01000163">
    <property type="protein sequence ID" value="EMR00947.1"/>
    <property type="molecule type" value="Genomic_DNA"/>
</dbReference>